<gene>
    <name evidence="1" type="ORF">OAUR00152_LOCUS581</name>
</gene>
<protein>
    <submittedName>
        <fullName evidence="1">Uncharacterized protein</fullName>
    </submittedName>
</protein>
<name>A0A7S4HJ08_9STRA</name>
<dbReference type="EMBL" id="HBKQ01000835">
    <property type="protein sequence ID" value="CAE2200688.1"/>
    <property type="molecule type" value="Transcribed_RNA"/>
</dbReference>
<sequence length="165" mass="17986">MIDTARCTTPQTSEAFIADLSAFLEVKSPMASLTTSLHPMPSIKFRNTDAVFLATFVIAFTADQARAFPIASLRHFDGGPASVFLLRAGADMKRGRVFPFGRLGRVGMRRTATISKRSMRFSSSSTLASLASVSFSAKFPTQSFSTPSIYSFLRCSSPSKCRPHQ</sequence>
<organism evidence="1">
    <name type="scientific">Odontella aurita</name>
    <dbReference type="NCBI Taxonomy" id="265563"/>
    <lineage>
        <taxon>Eukaryota</taxon>
        <taxon>Sar</taxon>
        <taxon>Stramenopiles</taxon>
        <taxon>Ochrophyta</taxon>
        <taxon>Bacillariophyta</taxon>
        <taxon>Mediophyceae</taxon>
        <taxon>Biddulphiophycidae</taxon>
        <taxon>Eupodiscales</taxon>
        <taxon>Odontellaceae</taxon>
        <taxon>Odontella</taxon>
    </lineage>
</organism>
<accession>A0A7S4HJ08</accession>
<proteinExistence type="predicted"/>
<reference evidence="1" key="1">
    <citation type="submission" date="2021-01" db="EMBL/GenBank/DDBJ databases">
        <authorList>
            <person name="Corre E."/>
            <person name="Pelletier E."/>
            <person name="Niang G."/>
            <person name="Scheremetjew M."/>
            <person name="Finn R."/>
            <person name="Kale V."/>
            <person name="Holt S."/>
            <person name="Cochrane G."/>
            <person name="Meng A."/>
            <person name="Brown T."/>
            <person name="Cohen L."/>
        </authorList>
    </citation>
    <scope>NUCLEOTIDE SEQUENCE</scope>
    <source>
        <strain evidence="1">Isolate 1302-5</strain>
    </source>
</reference>
<dbReference type="AlphaFoldDB" id="A0A7S4HJ08"/>
<evidence type="ECO:0000313" key="1">
    <source>
        <dbReference type="EMBL" id="CAE2200688.1"/>
    </source>
</evidence>